<keyword evidence="3" id="KW-1185">Reference proteome</keyword>
<evidence type="ECO:0000313" key="2">
    <source>
        <dbReference type="EMBL" id="KAA3473715.1"/>
    </source>
</evidence>
<proteinExistence type="predicted"/>
<name>A0A5B6VXI6_9ROSI</name>
<protein>
    <submittedName>
        <fullName evidence="2">Uncharacterized protein</fullName>
    </submittedName>
</protein>
<keyword evidence="1" id="KW-0812">Transmembrane</keyword>
<keyword evidence="1" id="KW-0472">Membrane</keyword>
<feature type="transmembrane region" description="Helical" evidence="1">
    <location>
        <begin position="36"/>
        <end position="58"/>
    </location>
</feature>
<accession>A0A5B6VXI6</accession>
<evidence type="ECO:0000313" key="3">
    <source>
        <dbReference type="Proteomes" id="UP000325315"/>
    </source>
</evidence>
<dbReference type="EMBL" id="SMMG02000005">
    <property type="protein sequence ID" value="KAA3473715.1"/>
    <property type="molecule type" value="Genomic_DNA"/>
</dbReference>
<sequence>MLEFGVIGNKKRRNKIEEKQRLSSSRFTRLIDDRGLVPVLLFRLLRLAGLMPFVIAAVT</sequence>
<organism evidence="2 3">
    <name type="scientific">Gossypium australe</name>
    <dbReference type="NCBI Taxonomy" id="47621"/>
    <lineage>
        <taxon>Eukaryota</taxon>
        <taxon>Viridiplantae</taxon>
        <taxon>Streptophyta</taxon>
        <taxon>Embryophyta</taxon>
        <taxon>Tracheophyta</taxon>
        <taxon>Spermatophyta</taxon>
        <taxon>Magnoliopsida</taxon>
        <taxon>eudicotyledons</taxon>
        <taxon>Gunneridae</taxon>
        <taxon>Pentapetalae</taxon>
        <taxon>rosids</taxon>
        <taxon>malvids</taxon>
        <taxon>Malvales</taxon>
        <taxon>Malvaceae</taxon>
        <taxon>Malvoideae</taxon>
        <taxon>Gossypium</taxon>
    </lineage>
</organism>
<comment type="caution">
    <text evidence="2">The sequence shown here is derived from an EMBL/GenBank/DDBJ whole genome shotgun (WGS) entry which is preliminary data.</text>
</comment>
<dbReference type="AlphaFoldDB" id="A0A5B6VXI6"/>
<evidence type="ECO:0000256" key="1">
    <source>
        <dbReference type="SAM" id="Phobius"/>
    </source>
</evidence>
<reference evidence="3" key="1">
    <citation type="journal article" date="2019" name="Plant Biotechnol. J.">
        <title>Genome sequencing of the Australian wild diploid species Gossypium australe highlights disease resistance and delayed gland morphogenesis.</title>
        <authorList>
            <person name="Cai Y."/>
            <person name="Cai X."/>
            <person name="Wang Q."/>
            <person name="Wang P."/>
            <person name="Zhang Y."/>
            <person name="Cai C."/>
            <person name="Xu Y."/>
            <person name="Wang K."/>
            <person name="Zhou Z."/>
            <person name="Wang C."/>
            <person name="Geng S."/>
            <person name="Li B."/>
            <person name="Dong Q."/>
            <person name="Hou Y."/>
            <person name="Wang H."/>
            <person name="Ai P."/>
            <person name="Liu Z."/>
            <person name="Yi F."/>
            <person name="Sun M."/>
            <person name="An G."/>
            <person name="Cheng J."/>
            <person name="Zhang Y."/>
            <person name="Shi Q."/>
            <person name="Xie Y."/>
            <person name="Shi X."/>
            <person name="Chang Y."/>
            <person name="Huang F."/>
            <person name="Chen Y."/>
            <person name="Hong S."/>
            <person name="Mi L."/>
            <person name="Sun Q."/>
            <person name="Zhang L."/>
            <person name="Zhou B."/>
            <person name="Peng R."/>
            <person name="Zhang X."/>
            <person name="Liu F."/>
        </authorList>
    </citation>
    <scope>NUCLEOTIDE SEQUENCE [LARGE SCALE GENOMIC DNA]</scope>
    <source>
        <strain evidence="3">cv. PA1801</strain>
    </source>
</reference>
<dbReference type="Proteomes" id="UP000325315">
    <property type="component" value="Unassembled WGS sequence"/>
</dbReference>
<gene>
    <name evidence="2" type="ORF">EPI10_024074</name>
</gene>
<keyword evidence="1" id="KW-1133">Transmembrane helix</keyword>